<evidence type="ECO:0000313" key="2">
    <source>
        <dbReference type="EMBL" id="TGY33045.1"/>
    </source>
</evidence>
<dbReference type="OrthoDB" id="6048829at2"/>
<proteinExistence type="predicted"/>
<feature type="compositionally biased region" description="Basic and acidic residues" evidence="1">
    <location>
        <begin position="82"/>
        <end position="96"/>
    </location>
</feature>
<feature type="compositionally biased region" description="Basic and acidic residues" evidence="1">
    <location>
        <begin position="104"/>
        <end position="119"/>
    </location>
</feature>
<organism evidence="2 3">
    <name type="scientific">Stenotrophomonas maltophilia</name>
    <name type="common">Pseudomonas maltophilia</name>
    <name type="synonym">Xanthomonas maltophilia</name>
    <dbReference type="NCBI Taxonomy" id="40324"/>
    <lineage>
        <taxon>Bacteria</taxon>
        <taxon>Pseudomonadati</taxon>
        <taxon>Pseudomonadota</taxon>
        <taxon>Gammaproteobacteria</taxon>
        <taxon>Lysobacterales</taxon>
        <taxon>Lysobacteraceae</taxon>
        <taxon>Stenotrophomonas</taxon>
        <taxon>Stenotrophomonas maltophilia group</taxon>
    </lineage>
</organism>
<name>A0A4S2CWU0_STEMA</name>
<dbReference type="EMBL" id="SRYW01000012">
    <property type="protein sequence ID" value="TGY33045.1"/>
    <property type="molecule type" value="Genomic_DNA"/>
</dbReference>
<evidence type="ECO:0000256" key="1">
    <source>
        <dbReference type="SAM" id="MobiDB-lite"/>
    </source>
</evidence>
<protein>
    <submittedName>
        <fullName evidence="2">Uncharacterized protein</fullName>
    </submittedName>
</protein>
<evidence type="ECO:0000313" key="3">
    <source>
        <dbReference type="Proteomes" id="UP000306631"/>
    </source>
</evidence>
<dbReference type="RefSeq" id="WP_017356117.1">
    <property type="nucleotide sequence ID" value="NZ_SRYW01000012.1"/>
</dbReference>
<reference evidence="2 3" key="1">
    <citation type="submission" date="2019-04" db="EMBL/GenBank/DDBJ databases">
        <title>Microbes associate with the intestines of laboratory mice.</title>
        <authorList>
            <person name="Navarre W."/>
            <person name="Wong E."/>
            <person name="Huang K."/>
            <person name="Tropini C."/>
            <person name="Ng K."/>
            <person name="Yu B."/>
        </authorList>
    </citation>
    <scope>NUCLEOTIDE SEQUENCE [LARGE SCALE GENOMIC DNA]</scope>
    <source>
        <strain evidence="2 3">NM62_B4-13</strain>
    </source>
</reference>
<gene>
    <name evidence="2" type="ORF">E5352_14025</name>
</gene>
<dbReference type="Proteomes" id="UP000306631">
    <property type="component" value="Unassembled WGS sequence"/>
</dbReference>
<comment type="caution">
    <text evidence="2">The sequence shown here is derived from an EMBL/GenBank/DDBJ whole genome shotgun (WGS) entry which is preliminary data.</text>
</comment>
<accession>A0A4S2CWU0</accession>
<sequence>MTLEQTQASAHPADAVADLTADVAALEFVFSELTRTMDPAALLKVLTYLLRNVRRDLGDAAPSREQAVLIARLQTLMQQTEPEVRKQASALRNEHNRVRKEKARHQADSRRLREHGPRG</sequence>
<dbReference type="AlphaFoldDB" id="A0A4S2CWU0"/>
<feature type="region of interest" description="Disordered" evidence="1">
    <location>
        <begin position="80"/>
        <end position="119"/>
    </location>
</feature>